<name>A0A9Q3XDP2_9SPHN</name>
<organism evidence="1 2">
    <name type="scientific">Qipengyuania aquimaris</name>
    <dbReference type="NCBI Taxonomy" id="255984"/>
    <lineage>
        <taxon>Bacteria</taxon>
        <taxon>Pseudomonadati</taxon>
        <taxon>Pseudomonadota</taxon>
        <taxon>Alphaproteobacteria</taxon>
        <taxon>Sphingomonadales</taxon>
        <taxon>Erythrobacteraceae</taxon>
        <taxon>Qipengyuania</taxon>
    </lineage>
</organism>
<sequence>MTDKLDLAIATSDGILATVVKKPQLLRDNGPSGITGEVAQSIEAINSSRV</sequence>
<dbReference type="EMBL" id="JAHVKP010000001">
    <property type="protein sequence ID" value="MBY6218065.1"/>
    <property type="molecule type" value="Genomic_DNA"/>
</dbReference>
<evidence type="ECO:0000313" key="2">
    <source>
        <dbReference type="Proteomes" id="UP000824927"/>
    </source>
</evidence>
<protein>
    <submittedName>
        <fullName evidence="1">Uncharacterized protein</fullName>
    </submittedName>
</protein>
<evidence type="ECO:0000313" key="1">
    <source>
        <dbReference type="EMBL" id="MBY6218065.1"/>
    </source>
</evidence>
<accession>A0A9Q3XDP2</accession>
<proteinExistence type="predicted"/>
<reference evidence="1" key="1">
    <citation type="submission" date="2021-06" db="EMBL/GenBank/DDBJ databases">
        <title>50 bacteria genomes isolated from Dapeng, Shenzhen, China.</title>
        <authorList>
            <person name="Zheng W."/>
            <person name="Yu S."/>
            <person name="Huang Y."/>
        </authorList>
    </citation>
    <scope>NUCLEOTIDE SEQUENCE</scope>
    <source>
        <strain evidence="1">DP4N28-2</strain>
    </source>
</reference>
<dbReference type="AlphaFoldDB" id="A0A9Q3XDP2"/>
<comment type="caution">
    <text evidence="1">The sequence shown here is derived from an EMBL/GenBank/DDBJ whole genome shotgun (WGS) entry which is preliminary data.</text>
</comment>
<gene>
    <name evidence="1" type="ORF">KUV31_06880</name>
</gene>
<dbReference type="Proteomes" id="UP000824927">
    <property type="component" value="Unassembled WGS sequence"/>
</dbReference>